<feature type="transmembrane region" description="Helical" evidence="2">
    <location>
        <begin position="30"/>
        <end position="50"/>
    </location>
</feature>
<dbReference type="OrthoDB" id="1099872at2"/>
<protein>
    <submittedName>
        <fullName evidence="3">Uncharacterized protein</fullName>
    </submittedName>
</protein>
<keyword evidence="4" id="KW-1185">Reference proteome</keyword>
<evidence type="ECO:0000256" key="1">
    <source>
        <dbReference type="SAM" id="MobiDB-lite"/>
    </source>
</evidence>
<dbReference type="EMBL" id="SZQL01000002">
    <property type="protein sequence ID" value="TKK71055.1"/>
    <property type="molecule type" value="Genomic_DNA"/>
</dbReference>
<dbReference type="AlphaFoldDB" id="A0A4U3L722"/>
<proteinExistence type="predicted"/>
<name>A0A4U3L722_9BACT</name>
<reference evidence="3 4" key="1">
    <citation type="submission" date="2019-05" db="EMBL/GenBank/DDBJ databases">
        <title>Panacibacter sp. strain 17mud1-8 Genome sequencing and assembly.</title>
        <authorList>
            <person name="Chhetri G."/>
        </authorList>
    </citation>
    <scope>NUCLEOTIDE SEQUENCE [LARGE SCALE GENOMIC DNA]</scope>
    <source>
        <strain evidence="3 4">17mud1-8</strain>
    </source>
</reference>
<evidence type="ECO:0000256" key="2">
    <source>
        <dbReference type="SAM" id="Phobius"/>
    </source>
</evidence>
<sequence length="100" mass="11612">MVMVLLLSAVVMLLWNAILPSLLQVNKISYGQSVGLLILCRILFGGFRFGPPSHRRFGPSNNLREKWMNMSDEEKAQFRSEWQKRCRPKQPPPPEEKQDE</sequence>
<gene>
    <name evidence="3" type="ORF">FC093_04395</name>
</gene>
<dbReference type="Proteomes" id="UP000305848">
    <property type="component" value="Unassembled WGS sequence"/>
</dbReference>
<accession>A0A4U3L722</accession>
<keyword evidence="2" id="KW-0812">Transmembrane</keyword>
<evidence type="ECO:0000313" key="3">
    <source>
        <dbReference type="EMBL" id="TKK71055.1"/>
    </source>
</evidence>
<evidence type="ECO:0000313" key="4">
    <source>
        <dbReference type="Proteomes" id="UP000305848"/>
    </source>
</evidence>
<keyword evidence="2" id="KW-0472">Membrane</keyword>
<keyword evidence="2" id="KW-1133">Transmembrane helix</keyword>
<comment type="caution">
    <text evidence="3">The sequence shown here is derived from an EMBL/GenBank/DDBJ whole genome shotgun (WGS) entry which is preliminary data.</text>
</comment>
<feature type="region of interest" description="Disordered" evidence="1">
    <location>
        <begin position="79"/>
        <end position="100"/>
    </location>
</feature>
<organism evidence="3 4">
    <name type="scientific">Ilyomonas limi</name>
    <dbReference type="NCBI Taxonomy" id="2575867"/>
    <lineage>
        <taxon>Bacteria</taxon>
        <taxon>Pseudomonadati</taxon>
        <taxon>Bacteroidota</taxon>
        <taxon>Chitinophagia</taxon>
        <taxon>Chitinophagales</taxon>
        <taxon>Chitinophagaceae</taxon>
        <taxon>Ilyomonas</taxon>
    </lineage>
</organism>